<dbReference type="PROSITE" id="PS00455">
    <property type="entry name" value="AMP_BINDING"/>
    <property type="match status" value="2"/>
</dbReference>
<dbReference type="InterPro" id="IPR009081">
    <property type="entry name" value="PP-bd_ACP"/>
</dbReference>
<dbReference type="PROSITE" id="PS50075">
    <property type="entry name" value="CARRIER"/>
    <property type="match status" value="2"/>
</dbReference>
<evidence type="ECO:0000256" key="3">
    <source>
        <dbReference type="ARBA" id="ARBA00022553"/>
    </source>
</evidence>
<dbReference type="SUPFAM" id="SSF56801">
    <property type="entry name" value="Acetyl-CoA synthetase-like"/>
    <property type="match status" value="2"/>
</dbReference>
<dbReference type="SUPFAM" id="SSF47336">
    <property type="entry name" value="ACP-like"/>
    <property type="match status" value="2"/>
</dbReference>
<dbReference type="FunFam" id="3.40.50.12780:FF:000012">
    <property type="entry name" value="Non-ribosomal peptide synthetase"/>
    <property type="match status" value="1"/>
</dbReference>
<dbReference type="InterPro" id="IPR001031">
    <property type="entry name" value="Thioesterase"/>
</dbReference>
<dbReference type="InterPro" id="IPR025110">
    <property type="entry name" value="AMP-bd_C"/>
</dbReference>
<proteinExistence type="predicted"/>
<dbReference type="FunFam" id="3.40.50.980:FF:000001">
    <property type="entry name" value="Non-ribosomal peptide synthetase"/>
    <property type="match status" value="1"/>
</dbReference>
<gene>
    <name evidence="6" type="ORF">CTZ28_19775</name>
</gene>
<dbReference type="Gene3D" id="3.30.559.10">
    <property type="entry name" value="Chloramphenicol acetyltransferase-like domain"/>
    <property type="match status" value="2"/>
</dbReference>
<keyword evidence="3" id="KW-0597">Phosphoprotein</keyword>
<dbReference type="GO" id="GO:0008610">
    <property type="term" value="P:lipid biosynthetic process"/>
    <property type="evidence" value="ECO:0007669"/>
    <property type="project" value="UniProtKB-ARBA"/>
</dbReference>
<dbReference type="Gene3D" id="1.10.1200.10">
    <property type="entry name" value="ACP-like"/>
    <property type="match status" value="2"/>
</dbReference>
<name>A0A3M0ID34_9ACTN</name>
<dbReference type="PROSITE" id="PS00012">
    <property type="entry name" value="PHOSPHOPANTETHEINE"/>
    <property type="match status" value="1"/>
</dbReference>
<protein>
    <submittedName>
        <fullName evidence="6">Non-ribosomal peptide synthetase</fullName>
    </submittedName>
</protein>
<dbReference type="InterPro" id="IPR010071">
    <property type="entry name" value="AA_adenyl_dom"/>
</dbReference>
<dbReference type="PANTHER" id="PTHR45527">
    <property type="entry name" value="NONRIBOSOMAL PEPTIDE SYNTHETASE"/>
    <property type="match status" value="1"/>
</dbReference>
<feature type="domain" description="Carrier" evidence="5">
    <location>
        <begin position="2032"/>
        <end position="2107"/>
    </location>
</feature>
<dbReference type="SUPFAM" id="SSF53474">
    <property type="entry name" value="alpha/beta-Hydrolases"/>
    <property type="match status" value="1"/>
</dbReference>
<dbReference type="Pfam" id="PF00975">
    <property type="entry name" value="Thioesterase"/>
    <property type="match status" value="1"/>
</dbReference>
<dbReference type="Gene3D" id="3.30.559.30">
    <property type="entry name" value="Nonribosomal peptide synthetase, condensation domain"/>
    <property type="match status" value="2"/>
</dbReference>
<evidence type="ECO:0000313" key="7">
    <source>
        <dbReference type="Proteomes" id="UP000270471"/>
    </source>
</evidence>
<dbReference type="InterPro" id="IPR001242">
    <property type="entry name" value="Condensation_dom"/>
</dbReference>
<dbReference type="GO" id="GO:0044550">
    <property type="term" value="P:secondary metabolite biosynthetic process"/>
    <property type="evidence" value="ECO:0007669"/>
    <property type="project" value="TreeGrafter"/>
</dbReference>
<dbReference type="GO" id="GO:0043041">
    <property type="term" value="P:amino acid activation for nonribosomal peptide biosynthetic process"/>
    <property type="evidence" value="ECO:0007669"/>
    <property type="project" value="TreeGrafter"/>
</dbReference>
<dbReference type="Gene3D" id="3.40.50.12780">
    <property type="entry name" value="N-terminal domain of ligase-like"/>
    <property type="match status" value="1"/>
</dbReference>
<dbReference type="GO" id="GO:0005829">
    <property type="term" value="C:cytosol"/>
    <property type="evidence" value="ECO:0007669"/>
    <property type="project" value="TreeGrafter"/>
</dbReference>
<dbReference type="InterPro" id="IPR020806">
    <property type="entry name" value="PKS_PP-bd"/>
</dbReference>
<evidence type="ECO:0000256" key="1">
    <source>
        <dbReference type="ARBA" id="ARBA00001957"/>
    </source>
</evidence>
<dbReference type="SUPFAM" id="SSF52777">
    <property type="entry name" value="CoA-dependent acyltransferases"/>
    <property type="match status" value="4"/>
</dbReference>
<dbReference type="InterPro" id="IPR000873">
    <property type="entry name" value="AMP-dep_synth/lig_dom"/>
</dbReference>
<dbReference type="InterPro" id="IPR029058">
    <property type="entry name" value="AB_hydrolase_fold"/>
</dbReference>
<accession>A0A3M0ID34</accession>
<dbReference type="FunFam" id="1.10.1200.10:FF:000005">
    <property type="entry name" value="Nonribosomal peptide synthetase 1"/>
    <property type="match status" value="1"/>
</dbReference>
<dbReference type="Pfam" id="PF00550">
    <property type="entry name" value="PP-binding"/>
    <property type="match status" value="2"/>
</dbReference>
<dbReference type="CDD" id="cd05930">
    <property type="entry name" value="A_NRPS"/>
    <property type="match status" value="1"/>
</dbReference>
<dbReference type="Gene3D" id="3.40.50.980">
    <property type="match status" value="2"/>
</dbReference>
<dbReference type="FunFam" id="2.30.38.10:FF:000001">
    <property type="entry name" value="Non-ribosomal peptide synthetase PvdI"/>
    <property type="match status" value="1"/>
</dbReference>
<dbReference type="RefSeq" id="WP_121890999.1">
    <property type="nucleotide sequence ID" value="NZ_PENI01000012.1"/>
</dbReference>
<sequence>MTVAERYDLTSYQRDIWVACSLLPDNPQFNCILHERLEGDVDRALLVRSIERTGWDFDALRLRLDEDEDGTPYQWLSEEPLAVTEVDLSDSPDPAGACAAWMERALFRTFPLRRSPLVEATLLVESPTVTHLHLKVHHLLGDGFSGPLLDRRIFHHYGAASAGGPAPADKPPGYLPFVVKEADYRASQAYRDDQEFHRAALDGAVPALFTRKAASGSRRSARHGFVIEGEILERIRAAGHTPFGYLAAVLGGYLARVLDSDEVVLGIALANRWGAQKKVVGDFANTMPLRLRATGSTPLGDLAGHVRDAVLPLLRHGRLSLGDLLRGLPRAKDESGVRQLFDVTFSFHEPARPEDLPGVVREMTLANASCHDQDVLNVYVTAPAGGGDAQVDLLCAADVFDDDFSIETVAGHLRSLILGGLDDAGSPVAALPMLTPEEHADLTEGRSRGPVVALPEQATVHGLFEAQAARVPGRIALVGPAADQSMTYGELDAHANRLARALRAEGVGPGDRVAVVLERGPRLLVALLAVLKAGGAYVPVDPGYPDRRIRFLLEDSEAKIVLVDGTAPGAAAEATGVRRMAELVESQPSAAPLEPLATARDLAYVIYTSGSTGTPKGVMVEHRSVVNRLAWMQRAYPIGEGDTLLQKTPVSFDVSVWELFWWAAQGARLALLPPGGEKDPKQILRAVGEHRVTMLHSVPSMLGPLLEVLDDSPALAEGRSLRYVFCSGEALPPARVEQFNRVLGQDARRAPTVVNLYGPTEATVDVSWYDCPVEPGQRVGRVPIGRPVDNTQLYVLDGRGRPQPVGVPGELYIGGIQVARGYLNRPGLTRERFVDDPFTSGGRLYRTGDRARWLADGALEYLGRDDDQVKIRGNRVETGEVSAALATVPGLRDALVIDRTEPGRGTYLVGYYVADEEHAPGELRKRLGERLPEFMVPVAFQRIDHIPLTPNGKADRSALPAPRGTAAGPASRPPANPVEAELAAVWADVLNLEQVGVDDDYYALGGDSITMLRIRAQAERRGLHFSLTDLVRHPTVEALAARIGTGRRAADPGLAPFALIPSVDRAGLAGAQDAHPLTRLQLGLLYHSNRGERSAVYRDVFRYSLEMPWDEAAFRVAFASLRERHPSLRSSFDLAHHSEPVQIVHAAAPGGLDVLDLRTSTEAAAEAEIARYVEERRHHDYALEQAPLYRLRAHPRPETVELVLSFHHALLDGGSVANLLAELLQDYTHRLGRPIGPVDDGALPSAAHFVRAERQALASRESRHHWQQLLAGAEPLRLDTLRPHRAPGEIGQTVRDVELPDELAARVEELARDNALPVKAVFLAAHCLALRLLAGTDDVTTGTITHGRPDMAGADRIAGLFLNTVPVRLRERGASWLQVVREVFQQEQEGYPHRRYPLSAIQADHGAAVVRTAFNYVRFRQFDPVLALSGVRLRGFRAWEETDFDLLVNVYTDPDSARVRLRVDCAGHAFSPDQADLLAQSLIALLRRMTQRPHEEPDFAFLAPPPVRAESGEDARHSVVRRFLEQAASTPHATAVVMDGQRWTYERLGGAARAVAHRLLSDGLIPGARIGIAMDRSPLTVAAIVGTLMAGAAVVPLDTSFPEARITAMIRQAEPFRIIAERRHVALVGAGAPVLPAESLTQEVPDAFDPAEPGPEAMAYVLFTSGSTGTPKAVAMPHRGLANLVAWQNRRDSGAVGGATLAYAPLSFDVSFQEIFSTLCGGGTLHLVTESERRDMPALLRRADREGIERVFFPYVALQQFAEAAAALGLAPRRLRVLISSGEQLRVTGEIRALLAALPGALLENQYGPTESHVVTAFAMTGDPTALPALPPVGRAIDGAEAHVLDSRLRPVPTGVKGELYLGGACLAQGYLGRPDLTRERFVPHPFGTADEVLYRTGDLALTLPGGDIVCVGRADTQVKIRGYRVEPAEAELAVTRLAEDDPGIREAAVVARHTEGGDAFLAAFLTGDPDRADLDGLRARLRDTLPDHLVPSRFAWLPALPLTPSGKRDDAALRRVPLAAADTGAAADTTAPRDEYERALAEMLADLLRLPSVGVHSNMFHLGGTSLTAMRLVVRVEQRYGVTVSLSDFVAAPTVARLADRLRRDAAVPAFDPLVPIRPEGTRPPLFLVHPMGGNVLCYLPFARHLPADQPLYALQAAGADPGMAPLRSMRELADSYVAALRRVQPHGPYTIGGWSFGGFVAFEMARQLTAAGERIAGLIVLDTVAATPGDRPRHSDDQLLTWFFWEMLLTLGGRSPVLEIPTELTGLDEKFAFIADAAARSGVLPAGSTSAVVERLFRVYESNWSAALAYTPEAAGVDLTLIRARDPLPEVLRSMHDSVGSRYRDTDNGWSLLTGRRVEVVQVPGDHLSIMKEPYVEHVAETVGDLISRRPDAAATDSARGA</sequence>
<dbReference type="GO" id="GO:0003824">
    <property type="term" value="F:catalytic activity"/>
    <property type="evidence" value="ECO:0007669"/>
    <property type="project" value="InterPro"/>
</dbReference>
<dbReference type="Gene3D" id="3.40.50.1820">
    <property type="entry name" value="alpha/beta hydrolase"/>
    <property type="match status" value="1"/>
</dbReference>
<dbReference type="SMART" id="SM00823">
    <property type="entry name" value="PKS_PP"/>
    <property type="match status" value="2"/>
</dbReference>
<dbReference type="InterPro" id="IPR020845">
    <property type="entry name" value="AMP-binding_CS"/>
</dbReference>
<dbReference type="NCBIfam" id="TIGR01733">
    <property type="entry name" value="AA-adenyl-dom"/>
    <property type="match status" value="2"/>
</dbReference>
<dbReference type="OrthoDB" id="2472181at2"/>
<dbReference type="SMART" id="SM00824">
    <property type="entry name" value="PKS_TE"/>
    <property type="match status" value="1"/>
</dbReference>
<dbReference type="FunFam" id="3.40.50.980:FF:000002">
    <property type="entry name" value="Enterobactin synthetase component F"/>
    <property type="match status" value="1"/>
</dbReference>
<keyword evidence="2" id="KW-0596">Phosphopantetheine</keyword>
<feature type="domain" description="Carrier" evidence="5">
    <location>
        <begin position="973"/>
        <end position="1047"/>
    </location>
</feature>
<organism evidence="6 7">
    <name type="scientific">Streptomyces shenzhenensis</name>
    <dbReference type="NCBI Taxonomy" id="943815"/>
    <lineage>
        <taxon>Bacteria</taxon>
        <taxon>Bacillati</taxon>
        <taxon>Actinomycetota</taxon>
        <taxon>Actinomycetes</taxon>
        <taxon>Kitasatosporales</taxon>
        <taxon>Streptomycetaceae</taxon>
        <taxon>Streptomyces</taxon>
    </lineage>
</organism>
<comment type="cofactor">
    <cofactor evidence="1">
        <name>pantetheine 4'-phosphate</name>
        <dbReference type="ChEBI" id="CHEBI:47942"/>
    </cofactor>
</comment>
<dbReference type="GO" id="GO:0031177">
    <property type="term" value="F:phosphopantetheine binding"/>
    <property type="evidence" value="ECO:0007669"/>
    <property type="project" value="InterPro"/>
</dbReference>
<dbReference type="InterPro" id="IPR020802">
    <property type="entry name" value="TesA-like"/>
</dbReference>
<evidence type="ECO:0000313" key="6">
    <source>
        <dbReference type="EMBL" id="RMB84159.1"/>
    </source>
</evidence>
<dbReference type="Gene3D" id="2.30.38.10">
    <property type="entry name" value="Luciferase, Domain 3"/>
    <property type="match status" value="1"/>
</dbReference>
<dbReference type="Pfam" id="PF00501">
    <property type="entry name" value="AMP-binding"/>
    <property type="match status" value="2"/>
</dbReference>
<dbReference type="Pfam" id="PF13193">
    <property type="entry name" value="AMP-binding_C"/>
    <property type="match status" value="2"/>
</dbReference>
<dbReference type="InterPro" id="IPR045851">
    <property type="entry name" value="AMP-bd_C_sf"/>
</dbReference>
<dbReference type="Gene3D" id="3.30.300.30">
    <property type="match status" value="2"/>
</dbReference>
<evidence type="ECO:0000256" key="4">
    <source>
        <dbReference type="SAM" id="MobiDB-lite"/>
    </source>
</evidence>
<reference evidence="6 7" key="1">
    <citation type="submission" date="2017-11" db="EMBL/GenBank/DDBJ databases">
        <title>Draft genome of actinobacteria isolated from guarana (Paullinia cupana (Mart.) Ducke.</title>
        <authorList>
            <person name="Siqueira K.A."/>
            <person name="Liotti R.G."/>
            <person name="Mendes T.A.O."/>
            <person name="Soares M.A."/>
        </authorList>
    </citation>
    <scope>NUCLEOTIDE SEQUENCE [LARGE SCALE GENOMIC DNA]</scope>
    <source>
        <strain evidence="6 7">193</strain>
    </source>
</reference>
<dbReference type="InterPro" id="IPR023213">
    <property type="entry name" value="CAT-like_dom_sf"/>
</dbReference>
<dbReference type="GO" id="GO:0017000">
    <property type="term" value="P:antibiotic biosynthetic process"/>
    <property type="evidence" value="ECO:0007669"/>
    <property type="project" value="UniProtKB-ARBA"/>
</dbReference>
<comment type="caution">
    <text evidence="6">The sequence shown here is derived from an EMBL/GenBank/DDBJ whole genome shotgun (WGS) entry which is preliminary data.</text>
</comment>
<feature type="region of interest" description="Disordered" evidence="4">
    <location>
        <begin position="948"/>
        <end position="975"/>
    </location>
</feature>
<dbReference type="Proteomes" id="UP000270471">
    <property type="component" value="Unassembled WGS sequence"/>
</dbReference>
<dbReference type="PANTHER" id="PTHR45527:SF14">
    <property type="entry name" value="PLIPASTATIN SYNTHASE SUBUNIT B"/>
    <property type="match status" value="1"/>
</dbReference>
<dbReference type="EMBL" id="PENI01000012">
    <property type="protein sequence ID" value="RMB84159.1"/>
    <property type="molecule type" value="Genomic_DNA"/>
</dbReference>
<dbReference type="InterPro" id="IPR036736">
    <property type="entry name" value="ACP-like_sf"/>
</dbReference>
<dbReference type="InterPro" id="IPR006162">
    <property type="entry name" value="Ppantetheine_attach_site"/>
</dbReference>
<evidence type="ECO:0000259" key="5">
    <source>
        <dbReference type="PROSITE" id="PS50075"/>
    </source>
</evidence>
<dbReference type="InterPro" id="IPR042099">
    <property type="entry name" value="ANL_N_sf"/>
</dbReference>
<evidence type="ECO:0000256" key="2">
    <source>
        <dbReference type="ARBA" id="ARBA00022450"/>
    </source>
</evidence>
<dbReference type="Pfam" id="PF00668">
    <property type="entry name" value="Condensation"/>
    <property type="match status" value="2"/>
</dbReference>
<keyword evidence="7" id="KW-1185">Reference proteome</keyword>